<dbReference type="RefSeq" id="WP_124905488.1">
    <property type="nucleotide sequence ID" value="NZ_RQJP01000001.1"/>
</dbReference>
<protein>
    <submittedName>
        <fullName evidence="2">DUF4263 domain-containing protein</fullName>
    </submittedName>
</protein>
<dbReference type="InterPro" id="IPR025359">
    <property type="entry name" value="SduA_C"/>
</dbReference>
<dbReference type="EMBL" id="RQJP01000001">
    <property type="protein sequence ID" value="RRB18167.1"/>
    <property type="molecule type" value="Genomic_DNA"/>
</dbReference>
<accession>A0A3P1CXK9</accession>
<evidence type="ECO:0000259" key="1">
    <source>
        <dbReference type="Pfam" id="PF14082"/>
    </source>
</evidence>
<dbReference type="OrthoDB" id="784881at2"/>
<proteinExistence type="predicted"/>
<evidence type="ECO:0000313" key="2">
    <source>
        <dbReference type="EMBL" id="RRB18167.1"/>
    </source>
</evidence>
<dbReference type="Proteomes" id="UP000274271">
    <property type="component" value="Unassembled WGS sequence"/>
</dbReference>
<comment type="caution">
    <text evidence="2">The sequence shown here is derived from an EMBL/GenBank/DDBJ whole genome shotgun (WGS) entry which is preliminary data.</text>
</comment>
<name>A0A3P1CXK9_9BACT</name>
<dbReference type="Pfam" id="PF14082">
    <property type="entry name" value="SduA_C"/>
    <property type="match status" value="1"/>
</dbReference>
<organism evidence="2 3">
    <name type="scientific">Larkinella knui</name>
    <dbReference type="NCBI Taxonomy" id="2025310"/>
    <lineage>
        <taxon>Bacteria</taxon>
        <taxon>Pseudomonadati</taxon>
        <taxon>Bacteroidota</taxon>
        <taxon>Cytophagia</taxon>
        <taxon>Cytophagales</taxon>
        <taxon>Spirosomataceae</taxon>
        <taxon>Larkinella</taxon>
    </lineage>
</organism>
<reference evidence="2 3" key="1">
    <citation type="submission" date="2018-11" db="EMBL/GenBank/DDBJ databases">
        <authorList>
            <person name="Zhou Z."/>
            <person name="Wang G."/>
        </authorList>
    </citation>
    <scope>NUCLEOTIDE SEQUENCE [LARGE SCALE GENOMIC DNA]</scope>
    <source>
        <strain evidence="2 3">KCTC42998</strain>
    </source>
</reference>
<sequence>MESTHSKDQEEKRFFETRIYGRIYISKRFEDLYSEKKKRFAYKITQSEQQERFVREKGEVILSVSNGGKHQLKALIIEDDDRIDSLVVQTFSAESGNPHKNGYSFRGQEVNNLYLFLKGLNELDLENENSFKIDDSSLKKLLIDSEQATRIVIENQDLIIDALKNNVTKTDIVALGYRKSQLNIFKLLLEDEAFFISEKEKLNKGDEAVWQSFFERNTWILGYGLDYIINTPLDNKKLEQVVSGYSISSSGKRADALLKTKGIVNALGFCEIKTHRTTLLKQISTPYRSSCWAISEELAGSISQSQRTVHQSILNIRTCLRLTDDEDNLTGETAYIYNPKSYVIIGSLSEFITIKGANEAKYSSFEMYRRNTKSPEIITFDELYERASYIVGHSM</sequence>
<feature type="domain" description="Shedu protein SduA C-terminal" evidence="1">
    <location>
        <begin position="206"/>
        <end position="384"/>
    </location>
</feature>
<gene>
    <name evidence="2" type="ORF">EHT87_07790</name>
</gene>
<keyword evidence="3" id="KW-1185">Reference proteome</keyword>
<evidence type="ECO:0000313" key="3">
    <source>
        <dbReference type="Proteomes" id="UP000274271"/>
    </source>
</evidence>
<dbReference type="AlphaFoldDB" id="A0A3P1CXK9"/>